<comment type="caution">
    <text evidence="1">The sequence shown here is derived from an EMBL/GenBank/DDBJ whole genome shotgun (WGS) entry which is preliminary data.</text>
</comment>
<dbReference type="OrthoDB" id="2622399at2"/>
<protein>
    <submittedName>
        <fullName evidence="1">Uncharacterized protein</fullName>
    </submittedName>
</protein>
<evidence type="ECO:0000313" key="1">
    <source>
        <dbReference type="EMBL" id="GEK91033.1"/>
    </source>
</evidence>
<sequence length="430" mass="50765">MGNYHQFRVKYDMKYKIYYDKYYYAMILFDMVIKNYERGTTHLSVSLLNEIKGNFKGSKNFWKNILTSLISKLNYLYSKIKRHNSVLILDSNKFKLLNEAIKTNTKKNKKSIKVVAPKKIMDIRGIIIPKTVIYNKDLKNLLESISIENLPEILENEYLMNSFNLNIKKSVFQVNQILKVNNIESIYTISDQKFENRLICEAAKLSQIPFFVFLHGYPQGGEYIGVLPFHGSKLLVWNREQKERLSKIMDINKLEIFGYPKFDKLYLKKFQNVSTIKNKITFISQPFEETGINFKRELVYSKLSKYKDDNYIINIRLHPKEKDDLVKINQIINMGFKVSTDSLLYDIYSSSKIIGYNSSVLYEAFLISNDKVYQIDDDTPINFKYSFIKKLYLEDLEEIKNNDNHNTITQSKYLIEDFKTEVKHLLISDN</sequence>
<dbReference type="Proteomes" id="UP000321662">
    <property type="component" value="Unassembled WGS sequence"/>
</dbReference>
<organism evidence="1 2">
    <name type="scientific">Alkalibacterium kapii</name>
    <dbReference type="NCBI Taxonomy" id="426704"/>
    <lineage>
        <taxon>Bacteria</taxon>
        <taxon>Bacillati</taxon>
        <taxon>Bacillota</taxon>
        <taxon>Bacilli</taxon>
        <taxon>Lactobacillales</taxon>
        <taxon>Carnobacteriaceae</taxon>
        <taxon>Alkalibacterium</taxon>
    </lineage>
</organism>
<evidence type="ECO:0000313" key="2">
    <source>
        <dbReference type="Proteomes" id="UP000321662"/>
    </source>
</evidence>
<dbReference type="AlphaFoldDB" id="A0A511AUL2"/>
<dbReference type="RefSeq" id="WP_146923757.1">
    <property type="nucleotide sequence ID" value="NZ_BJUY01000005.1"/>
</dbReference>
<dbReference type="EMBL" id="BJUY01000005">
    <property type="protein sequence ID" value="GEK91033.1"/>
    <property type="molecule type" value="Genomic_DNA"/>
</dbReference>
<keyword evidence="2" id="KW-1185">Reference proteome</keyword>
<reference evidence="1 2" key="1">
    <citation type="submission" date="2019-07" db="EMBL/GenBank/DDBJ databases">
        <title>Whole genome shotgun sequence of Alkalibacterium kapii NBRC 103247.</title>
        <authorList>
            <person name="Hosoyama A."/>
            <person name="Uohara A."/>
            <person name="Ohji S."/>
            <person name="Ichikawa N."/>
        </authorList>
    </citation>
    <scope>NUCLEOTIDE SEQUENCE [LARGE SCALE GENOMIC DNA]</scope>
    <source>
        <strain evidence="1 2">NBRC 103247</strain>
    </source>
</reference>
<proteinExistence type="predicted"/>
<gene>
    <name evidence="1" type="ORF">AKA01nite_06550</name>
</gene>
<name>A0A511AUL2_9LACT</name>
<accession>A0A511AUL2</accession>